<name>X0UEM3_9ZZZZ</name>
<reference evidence="4" key="1">
    <citation type="journal article" date="2014" name="Front. Microbiol.">
        <title>High frequency of phylogenetically diverse reductive dehalogenase-homologous genes in deep subseafloor sedimentary metagenomes.</title>
        <authorList>
            <person name="Kawai M."/>
            <person name="Futagami T."/>
            <person name="Toyoda A."/>
            <person name="Takaki Y."/>
            <person name="Nishi S."/>
            <person name="Hori S."/>
            <person name="Arai W."/>
            <person name="Tsubouchi T."/>
            <person name="Morono Y."/>
            <person name="Uchiyama I."/>
            <person name="Ito T."/>
            <person name="Fujiyama A."/>
            <person name="Inagaki F."/>
            <person name="Takami H."/>
        </authorList>
    </citation>
    <scope>NUCLEOTIDE SEQUENCE</scope>
    <source>
        <strain evidence="4">Expedition CK06-06</strain>
    </source>
</reference>
<dbReference type="InterPro" id="IPR050625">
    <property type="entry name" value="ParA/MinD_ATPase"/>
</dbReference>
<dbReference type="SUPFAM" id="SSF52540">
    <property type="entry name" value="P-loop containing nucleoside triphosphate hydrolases"/>
    <property type="match status" value="1"/>
</dbReference>
<dbReference type="AlphaFoldDB" id="X0UEM3"/>
<proteinExistence type="predicted"/>
<dbReference type="Gene3D" id="3.40.50.300">
    <property type="entry name" value="P-loop containing nucleotide triphosphate hydrolases"/>
    <property type="match status" value="1"/>
</dbReference>
<dbReference type="EMBL" id="BARS01017716">
    <property type="protein sequence ID" value="GAF86935.1"/>
    <property type="molecule type" value="Genomic_DNA"/>
</dbReference>
<organism evidence="4">
    <name type="scientific">marine sediment metagenome</name>
    <dbReference type="NCBI Taxonomy" id="412755"/>
    <lineage>
        <taxon>unclassified sequences</taxon>
        <taxon>metagenomes</taxon>
        <taxon>ecological metagenomes</taxon>
    </lineage>
</organism>
<sequence>MGNEEMDQATNLRRMIKGESDRTYKLKKDNRDGSFSPINRPKVIAITSGKGGVGKTSVVGNLAIACQRMGKRVLIFDADLGLANIDIIFGLNPKHSIKEVIEGE</sequence>
<dbReference type="GO" id="GO:0005829">
    <property type="term" value="C:cytosol"/>
    <property type="evidence" value="ECO:0007669"/>
    <property type="project" value="TreeGrafter"/>
</dbReference>
<evidence type="ECO:0000256" key="1">
    <source>
        <dbReference type="ARBA" id="ARBA00022741"/>
    </source>
</evidence>
<evidence type="ECO:0000256" key="2">
    <source>
        <dbReference type="ARBA" id="ARBA00022840"/>
    </source>
</evidence>
<dbReference type="GO" id="GO:0005524">
    <property type="term" value="F:ATP binding"/>
    <property type="evidence" value="ECO:0007669"/>
    <property type="project" value="UniProtKB-KW"/>
</dbReference>
<keyword evidence="1" id="KW-0547">Nucleotide-binding</keyword>
<evidence type="ECO:0000313" key="4">
    <source>
        <dbReference type="EMBL" id="GAF86935.1"/>
    </source>
</evidence>
<dbReference type="Pfam" id="PF01656">
    <property type="entry name" value="CbiA"/>
    <property type="match status" value="1"/>
</dbReference>
<gene>
    <name evidence="4" type="ORF">S01H1_28937</name>
</gene>
<dbReference type="InterPro" id="IPR002586">
    <property type="entry name" value="CobQ/CobB/MinD/ParA_Nub-bd_dom"/>
</dbReference>
<protein>
    <recommendedName>
        <fullName evidence="3">CobQ/CobB/MinD/ParA nucleotide binding domain-containing protein</fullName>
    </recommendedName>
</protein>
<evidence type="ECO:0000259" key="3">
    <source>
        <dbReference type="Pfam" id="PF01656"/>
    </source>
</evidence>
<keyword evidence="2" id="KW-0067">ATP-binding</keyword>
<dbReference type="GO" id="GO:0009898">
    <property type="term" value="C:cytoplasmic side of plasma membrane"/>
    <property type="evidence" value="ECO:0007669"/>
    <property type="project" value="TreeGrafter"/>
</dbReference>
<comment type="caution">
    <text evidence="4">The sequence shown here is derived from an EMBL/GenBank/DDBJ whole genome shotgun (WGS) entry which is preliminary data.</text>
</comment>
<accession>X0UEM3</accession>
<dbReference type="PANTHER" id="PTHR43384">
    <property type="entry name" value="SEPTUM SITE-DETERMINING PROTEIN MIND HOMOLOG, CHLOROPLASTIC-RELATED"/>
    <property type="match status" value="1"/>
</dbReference>
<feature type="domain" description="CobQ/CobB/MinD/ParA nucleotide binding" evidence="3">
    <location>
        <begin position="44"/>
        <end position="93"/>
    </location>
</feature>
<feature type="non-terminal residue" evidence="4">
    <location>
        <position position="104"/>
    </location>
</feature>
<dbReference type="GO" id="GO:0016887">
    <property type="term" value="F:ATP hydrolysis activity"/>
    <property type="evidence" value="ECO:0007669"/>
    <property type="project" value="TreeGrafter"/>
</dbReference>
<dbReference type="PANTHER" id="PTHR43384:SF4">
    <property type="entry name" value="CELLULOSE BIOSYNTHESIS PROTEIN BCSQ-RELATED"/>
    <property type="match status" value="1"/>
</dbReference>
<dbReference type="InterPro" id="IPR027417">
    <property type="entry name" value="P-loop_NTPase"/>
</dbReference>
<dbReference type="GO" id="GO:0051782">
    <property type="term" value="P:negative regulation of cell division"/>
    <property type="evidence" value="ECO:0007669"/>
    <property type="project" value="TreeGrafter"/>
</dbReference>